<evidence type="ECO:0000313" key="2">
    <source>
        <dbReference type="EMBL" id="CDJ31922.1"/>
    </source>
</evidence>
<evidence type="ECO:0000256" key="1">
    <source>
        <dbReference type="SAM" id="MobiDB-lite"/>
    </source>
</evidence>
<feature type="region of interest" description="Disordered" evidence="1">
    <location>
        <begin position="293"/>
        <end position="331"/>
    </location>
</feature>
<reference evidence="2" key="2">
    <citation type="submission" date="2013-10" db="EMBL/GenBank/DDBJ databases">
        <authorList>
            <person name="Aslett M."/>
        </authorList>
    </citation>
    <scope>NUCLEOTIDE SEQUENCE [LARGE SCALE GENOMIC DNA]</scope>
    <source>
        <strain evidence="2">Houghton</strain>
    </source>
</reference>
<feature type="compositionally biased region" description="Basic and acidic residues" evidence="1">
    <location>
        <begin position="372"/>
        <end position="390"/>
    </location>
</feature>
<dbReference type="GeneID" id="25376040"/>
<feature type="compositionally biased region" description="Basic and acidic residues" evidence="1">
    <location>
        <begin position="311"/>
        <end position="331"/>
    </location>
</feature>
<feature type="compositionally biased region" description="Polar residues" evidence="1">
    <location>
        <begin position="299"/>
        <end position="310"/>
    </location>
</feature>
<dbReference type="EMBL" id="HG683691">
    <property type="protein sequence ID" value="CDJ31922.1"/>
    <property type="molecule type" value="Genomic_DNA"/>
</dbReference>
<accession>U6K6W2</accession>
<feature type="region of interest" description="Disordered" evidence="1">
    <location>
        <begin position="366"/>
        <end position="390"/>
    </location>
</feature>
<feature type="region of interest" description="Disordered" evidence="1">
    <location>
        <begin position="1"/>
        <end position="26"/>
    </location>
</feature>
<dbReference type="RefSeq" id="XP_013354487.1">
    <property type="nucleotide sequence ID" value="XM_013499033.1"/>
</dbReference>
<sequence>MLPTGRGLERTPITAPAPEPVTMLPPEIATPRVNKLHRLAPSRAGRSNLKDHTEEPPEIRLLRMQEQFQQVMEFALHRIASTFDRSFSSSDRREGLFRSPPGYNRERPREWLMQINQYQNALQMDEEARLADMVSFLTGRALAHYCTTKRRAPELMPTTWEQLEGFIMQRFGTTPVVTTIRKLKEIEYNGNFEEVVERFSSVLAEGVKPPKETLKESFFSRLRYDMVKRVLKHEFASWLDTGEQMLAMRALVANRVATWYEYTTENFRQEVKGRDKLIREGWVLNSKQDKRQTHVKGWNSEQTMQETNEGGTEKQRGTHYQRDTKQAREREKGAQVQCYSCSGPTKSEQQRAERLVAHESLCCTEENTPHNAESKDSIRTKRDRTSKQEGQLRERVIQHEAVRMQIGLKDPQKSAEAENVKAFEGWHSAKPKGLPIRARSSDVEQQQAPKDEALSDSYSKGTQIMCSEYSNGAQNRGHWLGAEIDLVTQSLGNKFNRTQLGPRQQAEAEAEHAQSARGPDTQDVQFINCRQLKGPETEGELGLHALERWPETDGKVGLHALERWPLDHSKEIGGQTALINYGRGLERRIKRARFPIG</sequence>
<protein>
    <submittedName>
        <fullName evidence="2">Uncharacterized protein</fullName>
    </submittedName>
</protein>
<evidence type="ECO:0000313" key="3">
    <source>
        <dbReference type="Proteomes" id="UP000030744"/>
    </source>
</evidence>
<reference evidence="2" key="1">
    <citation type="submission" date="2013-10" db="EMBL/GenBank/DDBJ databases">
        <title>Genomic analysis of the causative agents of coccidiosis in chickens.</title>
        <authorList>
            <person name="Reid A.J."/>
            <person name="Blake D."/>
            <person name="Billington K."/>
            <person name="Browne H."/>
            <person name="Dunn M."/>
            <person name="Hung S."/>
            <person name="Kawahara F."/>
            <person name="Miranda-Saavedra D."/>
            <person name="Mourier T."/>
            <person name="Nagra H."/>
            <person name="Otto T.D."/>
            <person name="Rawlings N."/>
            <person name="Sanchez A."/>
            <person name="Sanders M."/>
            <person name="Subramaniam C."/>
            <person name="Tay Y."/>
            <person name="Dear P."/>
            <person name="Doerig C."/>
            <person name="Gruber A."/>
            <person name="Parkinson J."/>
            <person name="Shirley M."/>
            <person name="Wan K.L."/>
            <person name="Berriman M."/>
            <person name="Tomley F."/>
            <person name="Pain A."/>
        </authorList>
    </citation>
    <scope>NUCLEOTIDE SEQUENCE [LARGE SCALE GENOMIC DNA]</scope>
    <source>
        <strain evidence="2">Houghton</strain>
    </source>
</reference>
<organism evidence="2 3">
    <name type="scientific">Eimeria mitis</name>
    <dbReference type="NCBI Taxonomy" id="44415"/>
    <lineage>
        <taxon>Eukaryota</taxon>
        <taxon>Sar</taxon>
        <taxon>Alveolata</taxon>
        <taxon>Apicomplexa</taxon>
        <taxon>Conoidasida</taxon>
        <taxon>Coccidia</taxon>
        <taxon>Eucoccidiorida</taxon>
        <taxon>Eimeriorina</taxon>
        <taxon>Eimeriidae</taxon>
        <taxon>Eimeria</taxon>
    </lineage>
</organism>
<gene>
    <name evidence="2" type="ORF">EMH_0010690</name>
</gene>
<dbReference type="VEuPathDB" id="ToxoDB:EMH_0010690"/>
<dbReference type="Proteomes" id="UP000030744">
    <property type="component" value="Unassembled WGS sequence"/>
</dbReference>
<dbReference type="AlphaFoldDB" id="U6K6W2"/>
<keyword evidence="3" id="KW-1185">Reference proteome</keyword>
<name>U6K6W2_9EIME</name>
<feature type="region of interest" description="Disordered" evidence="1">
    <location>
        <begin position="431"/>
        <end position="456"/>
    </location>
</feature>
<feature type="region of interest" description="Disordered" evidence="1">
    <location>
        <begin position="500"/>
        <end position="521"/>
    </location>
</feature>
<proteinExistence type="predicted"/>